<keyword evidence="2" id="KW-0732">Signal</keyword>
<name>A0A4R0RAV5_9APHY</name>
<comment type="caution">
    <text evidence="3">The sequence shown here is derived from an EMBL/GenBank/DDBJ whole genome shotgun (WGS) entry which is preliminary data.</text>
</comment>
<feature type="compositionally biased region" description="Acidic residues" evidence="1">
    <location>
        <begin position="177"/>
        <end position="195"/>
    </location>
</feature>
<accession>A0A4R0RAV5</accession>
<feature type="region of interest" description="Disordered" evidence="1">
    <location>
        <begin position="112"/>
        <end position="131"/>
    </location>
</feature>
<feature type="chain" id="PRO_5020613144" evidence="2">
    <location>
        <begin position="25"/>
        <end position="195"/>
    </location>
</feature>
<sequence>MHLSPTLGLLGLACIAISTLTVSATPVDVAARRFSSHQSLDRRSFAPNVVDSLVKRQFPGAADPATDDDPETNPPPKKHHWWHFWARDDAGLDGGVGGPSGDLVKRQFLPGVSFPATDDDPAANPPPKKEHWWHFWARGDAGLDGGDDMVRRAVPPSAATGAPAKGPWRQLSRRDEVDGEDGDAGEDGDDGEYSS</sequence>
<evidence type="ECO:0000256" key="2">
    <source>
        <dbReference type="SAM" id="SignalP"/>
    </source>
</evidence>
<organism evidence="3 4">
    <name type="scientific">Steccherinum ochraceum</name>
    <dbReference type="NCBI Taxonomy" id="92696"/>
    <lineage>
        <taxon>Eukaryota</taxon>
        <taxon>Fungi</taxon>
        <taxon>Dikarya</taxon>
        <taxon>Basidiomycota</taxon>
        <taxon>Agaricomycotina</taxon>
        <taxon>Agaricomycetes</taxon>
        <taxon>Polyporales</taxon>
        <taxon>Steccherinaceae</taxon>
        <taxon>Steccherinum</taxon>
    </lineage>
</organism>
<dbReference type="AlphaFoldDB" id="A0A4R0RAV5"/>
<feature type="region of interest" description="Disordered" evidence="1">
    <location>
        <begin position="59"/>
        <end position="80"/>
    </location>
</feature>
<evidence type="ECO:0000313" key="3">
    <source>
        <dbReference type="EMBL" id="TCD62465.1"/>
    </source>
</evidence>
<gene>
    <name evidence="3" type="ORF">EIP91_006835</name>
</gene>
<feature type="signal peptide" evidence="2">
    <location>
        <begin position="1"/>
        <end position="24"/>
    </location>
</feature>
<protein>
    <submittedName>
        <fullName evidence="3">Uncharacterized protein</fullName>
    </submittedName>
</protein>
<keyword evidence="4" id="KW-1185">Reference proteome</keyword>
<feature type="region of interest" description="Disordered" evidence="1">
    <location>
        <begin position="144"/>
        <end position="195"/>
    </location>
</feature>
<evidence type="ECO:0000313" key="4">
    <source>
        <dbReference type="Proteomes" id="UP000292702"/>
    </source>
</evidence>
<evidence type="ECO:0000256" key="1">
    <source>
        <dbReference type="SAM" id="MobiDB-lite"/>
    </source>
</evidence>
<reference evidence="3 4" key="1">
    <citation type="submission" date="2018-11" db="EMBL/GenBank/DDBJ databases">
        <title>Genome assembly of Steccherinum ochraceum LE-BIN_3174, the white-rot fungus of the Steccherinaceae family (The Residual Polyporoid clade, Polyporales, Basidiomycota).</title>
        <authorList>
            <person name="Fedorova T.V."/>
            <person name="Glazunova O.A."/>
            <person name="Landesman E.O."/>
            <person name="Moiseenko K.V."/>
            <person name="Psurtseva N.V."/>
            <person name="Savinova O.S."/>
            <person name="Shakhova N.V."/>
            <person name="Tyazhelova T.V."/>
            <person name="Vasina D.V."/>
        </authorList>
    </citation>
    <scope>NUCLEOTIDE SEQUENCE [LARGE SCALE GENOMIC DNA]</scope>
    <source>
        <strain evidence="3 4">LE-BIN_3174</strain>
    </source>
</reference>
<proteinExistence type="predicted"/>
<dbReference type="Proteomes" id="UP000292702">
    <property type="component" value="Unassembled WGS sequence"/>
</dbReference>
<dbReference type="EMBL" id="RWJN01000369">
    <property type="protein sequence ID" value="TCD62465.1"/>
    <property type="molecule type" value="Genomic_DNA"/>
</dbReference>